<dbReference type="CDD" id="cd02440">
    <property type="entry name" value="AdoMet_MTases"/>
    <property type="match status" value="1"/>
</dbReference>
<comment type="similarity">
    <text evidence="2 7">Belongs to the methyltransferase superfamily. L-isoaspartyl/D-aspartyl protein methyltransferase family.</text>
</comment>
<proteinExistence type="inferred from homology"/>
<dbReference type="GO" id="GO:0030091">
    <property type="term" value="P:protein repair"/>
    <property type="evidence" value="ECO:0007669"/>
    <property type="project" value="UniProtKB-UniRule"/>
</dbReference>
<sequence>MTLNCSSKTNKSEVPWDVLARKDMVHSQLVVRGISDDGVINAMLKVERHRFVPKSLEKLAYGDYPLPIGEQQTISQPYIVALMTEELGLRASDRVLEIGTGSGYQAAVLALLVEEVYTIEIIQSLADSAAERLKRLGFDNVNVRCGDGFLGWPEASPFDAIIITCAPSEVPQPLVEQLDEGGRLIVPLGEDFQVLTLYEKRNGEMQKTEIAPVMFVPMKGMIEE</sequence>
<dbReference type="InterPro" id="IPR000682">
    <property type="entry name" value="PCMT"/>
</dbReference>
<dbReference type="Proteomes" id="UP000051373">
    <property type="component" value="Unassembled WGS sequence"/>
</dbReference>
<evidence type="ECO:0000256" key="2">
    <source>
        <dbReference type="ARBA" id="ARBA00005369"/>
    </source>
</evidence>
<evidence type="ECO:0000256" key="3">
    <source>
        <dbReference type="ARBA" id="ARBA00022490"/>
    </source>
</evidence>
<dbReference type="PATRIC" id="fig|1703779.3.peg.652"/>
<dbReference type="PANTHER" id="PTHR11579:SF0">
    <property type="entry name" value="PROTEIN-L-ISOASPARTATE(D-ASPARTATE) O-METHYLTRANSFERASE"/>
    <property type="match status" value="1"/>
</dbReference>
<evidence type="ECO:0000313" key="8">
    <source>
        <dbReference type="EMBL" id="KPK64305.1"/>
    </source>
</evidence>
<keyword evidence="5 7" id="KW-0808">Transferase</keyword>
<dbReference type="GO" id="GO:0004719">
    <property type="term" value="F:protein-L-isoaspartate (D-aspartate) O-methyltransferase activity"/>
    <property type="evidence" value="ECO:0007669"/>
    <property type="project" value="UniProtKB-UniRule"/>
</dbReference>
<evidence type="ECO:0000313" key="9">
    <source>
        <dbReference type="Proteomes" id="UP000051373"/>
    </source>
</evidence>
<evidence type="ECO:0000256" key="6">
    <source>
        <dbReference type="ARBA" id="ARBA00022691"/>
    </source>
</evidence>
<dbReference type="STRING" id="1703779.AMJ83_03280"/>
<dbReference type="InterPro" id="IPR029063">
    <property type="entry name" value="SAM-dependent_MTases_sf"/>
</dbReference>
<dbReference type="Pfam" id="PF01135">
    <property type="entry name" value="PCMT"/>
    <property type="match status" value="1"/>
</dbReference>
<protein>
    <recommendedName>
        <fullName evidence="7">Protein-L-isoaspartate O-methyltransferase</fullName>
        <ecNumber evidence="7">2.1.1.77</ecNumber>
    </recommendedName>
    <alternativeName>
        <fullName evidence="7">L-isoaspartyl protein carboxyl methyltransferase</fullName>
    </alternativeName>
    <alternativeName>
        <fullName evidence="7">Protein L-isoaspartyl methyltransferase</fullName>
    </alternativeName>
    <alternativeName>
        <fullName evidence="7">Protein-beta-aspartate methyltransferase</fullName>
        <shortName evidence="7">PIMT</shortName>
    </alternativeName>
</protein>
<gene>
    <name evidence="7" type="primary">pcm</name>
    <name evidence="8" type="ORF">AMJ83_03280</name>
</gene>
<dbReference type="PROSITE" id="PS01279">
    <property type="entry name" value="PCMT"/>
    <property type="match status" value="1"/>
</dbReference>
<dbReference type="AlphaFoldDB" id="A0A0S8FVF7"/>
<accession>A0A0S8FVF7</accession>
<dbReference type="NCBIfam" id="NF001453">
    <property type="entry name" value="PRK00312.1"/>
    <property type="match status" value="1"/>
</dbReference>
<evidence type="ECO:0000256" key="7">
    <source>
        <dbReference type="HAMAP-Rule" id="MF_00090"/>
    </source>
</evidence>
<evidence type="ECO:0000256" key="4">
    <source>
        <dbReference type="ARBA" id="ARBA00022603"/>
    </source>
</evidence>
<comment type="subcellular location">
    <subcellularLocation>
        <location evidence="1 7">Cytoplasm</location>
    </subcellularLocation>
</comment>
<comment type="caution">
    <text evidence="8">The sequence shown here is derived from an EMBL/GenBank/DDBJ whole genome shotgun (WGS) entry which is preliminary data.</text>
</comment>
<reference evidence="8 9" key="1">
    <citation type="journal article" date="2015" name="Microbiome">
        <title>Genomic resolution of linkages in carbon, nitrogen, and sulfur cycling among widespread estuary sediment bacteria.</title>
        <authorList>
            <person name="Baker B.J."/>
            <person name="Lazar C.S."/>
            <person name="Teske A.P."/>
            <person name="Dick G.J."/>
        </authorList>
    </citation>
    <scope>NUCLEOTIDE SEQUENCE [LARGE SCALE GENOMIC DNA]</scope>
    <source>
        <strain evidence="8">SM23_42</strain>
    </source>
</reference>
<comment type="catalytic activity">
    <reaction evidence="7">
        <text>[protein]-L-isoaspartate + S-adenosyl-L-methionine = [protein]-L-isoaspartate alpha-methyl ester + S-adenosyl-L-homocysteine</text>
        <dbReference type="Rhea" id="RHEA:12705"/>
        <dbReference type="Rhea" id="RHEA-COMP:12143"/>
        <dbReference type="Rhea" id="RHEA-COMP:12144"/>
        <dbReference type="ChEBI" id="CHEBI:57856"/>
        <dbReference type="ChEBI" id="CHEBI:59789"/>
        <dbReference type="ChEBI" id="CHEBI:90596"/>
        <dbReference type="ChEBI" id="CHEBI:90598"/>
        <dbReference type="EC" id="2.1.1.77"/>
    </reaction>
</comment>
<dbReference type="EMBL" id="LJUJ01000004">
    <property type="protein sequence ID" value="KPK64305.1"/>
    <property type="molecule type" value="Genomic_DNA"/>
</dbReference>
<comment type="function">
    <text evidence="7">Catalyzes the methyl esterification of L-isoaspartyl residues in peptides and proteins that result from spontaneous decomposition of normal L-aspartyl and L-asparaginyl residues. It plays a role in the repair and/or degradation of damaged proteins.</text>
</comment>
<evidence type="ECO:0000256" key="1">
    <source>
        <dbReference type="ARBA" id="ARBA00004496"/>
    </source>
</evidence>
<organism evidence="8 9">
    <name type="scientific">candidate division WOR_3 bacterium SM23_42</name>
    <dbReference type="NCBI Taxonomy" id="1703779"/>
    <lineage>
        <taxon>Bacteria</taxon>
        <taxon>Bacteria division WOR-3</taxon>
    </lineage>
</organism>
<dbReference type="EC" id="2.1.1.77" evidence="7"/>
<dbReference type="GO" id="GO:0005737">
    <property type="term" value="C:cytoplasm"/>
    <property type="evidence" value="ECO:0007669"/>
    <property type="project" value="UniProtKB-SubCell"/>
</dbReference>
<dbReference type="NCBIfam" id="TIGR00080">
    <property type="entry name" value="pimt"/>
    <property type="match status" value="1"/>
</dbReference>
<name>A0A0S8FVF7_UNCW3</name>
<dbReference type="GO" id="GO:0032259">
    <property type="term" value="P:methylation"/>
    <property type="evidence" value="ECO:0007669"/>
    <property type="project" value="UniProtKB-KW"/>
</dbReference>
<feature type="active site" evidence="7">
    <location>
        <position position="75"/>
    </location>
</feature>
<keyword evidence="3 7" id="KW-0963">Cytoplasm</keyword>
<dbReference type="FunFam" id="3.40.50.150:FF:000010">
    <property type="entry name" value="Protein-L-isoaspartate O-methyltransferase"/>
    <property type="match status" value="1"/>
</dbReference>
<dbReference type="Gene3D" id="3.40.50.150">
    <property type="entry name" value="Vaccinia Virus protein VP39"/>
    <property type="match status" value="1"/>
</dbReference>
<dbReference type="PANTHER" id="PTHR11579">
    <property type="entry name" value="PROTEIN-L-ISOASPARTATE O-METHYLTRANSFERASE"/>
    <property type="match status" value="1"/>
</dbReference>
<keyword evidence="4 7" id="KW-0489">Methyltransferase</keyword>
<evidence type="ECO:0000256" key="5">
    <source>
        <dbReference type="ARBA" id="ARBA00022679"/>
    </source>
</evidence>
<dbReference type="SUPFAM" id="SSF53335">
    <property type="entry name" value="S-adenosyl-L-methionine-dependent methyltransferases"/>
    <property type="match status" value="1"/>
</dbReference>
<keyword evidence="6 7" id="KW-0949">S-adenosyl-L-methionine</keyword>
<dbReference type="HAMAP" id="MF_00090">
    <property type="entry name" value="PIMT"/>
    <property type="match status" value="1"/>
</dbReference>